<dbReference type="EMBL" id="JADCUA010000006">
    <property type="protein sequence ID" value="KAH9839005.1"/>
    <property type="molecule type" value="Genomic_DNA"/>
</dbReference>
<comment type="caution">
    <text evidence="3">The sequence shown here is derived from an EMBL/GenBank/DDBJ whole genome shotgun (WGS) entry which is preliminary data.</text>
</comment>
<feature type="chain" id="PRO_5045633879" evidence="2">
    <location>
        <begin position="22"/>
        <end position="173"/>
    </location>
</feature>
<dbReference type="RefSeq" id="XP_047780760.1">
    <property type="nucleotide sequence ID" value="XM_047918889.1"/>
</dbReference>
<organism evidence="3 4">
    <name type="scientific">Rhodofomes roseus</name>
    <dbReference type="NCBI Taxonomy" id="34475"/>
    <lineage>
        <taxon>Eukaryota</taxon>
        <taxon>Fungi</taxon>
        <taxon>Dikarya</taxon>
        <taxon>Basidiomycota</taxon>
        <taxon>Agaricomycotina</taxon>
        <taxon>Agaricomycetes</taxon>
        <taxon>Polyporales</taxon>
        <taxon>Rhodofomes</taxon>
    </lineage>
</organism>
<proteinExistence type="predicted"/>
<reference evidence="3 4" key="1">
    <citation type="journal article" date="2021" name="Environ. Microbiol.">
        <title>Gene family expansions and transcriptome signatures uncover fungal adaptations to wood decay.</title>
        <authorList>
            <person name="Hage H."/>
            <person name="Miyauchi S."/>
            <person name="Viragh M."/>
            <person name="Drula E."/>
            <person name="Min B."/>
            <person name="Chaduli D."/>
            <person name="Navarro D."/>
            <person name="Favel A."/>
            <person name="Norest M."/>
            <person name="Lesage-Meessen L."/>
            <person name="Balint B."/>
            <person name="Merenyi Z."/>
            <person name="de Eugenio L."/>
            <person name="Morin E."/>
            <person name="Martinez A.T."/>
            <person name="Baldrian P."/>
            <person name="Stursova M."/>
            <person name="Martinez M.J."/>
            <person name="Novotny C."/>
            <person name="Magnuson J.K."/>
            <person name="Spatafora J.W."/>
            <person name="Maurice S."/>
            <person name="Pangilinan J."/>
            <person name="Andreopoulos W."/>
            <person name="LaButti K."/>
            <person name="Hundley H."/>
            <person name="Na H."/>
            <person name="Kuo A."/>
            <person name="Barry K."/>
            <person name="Lipzen A."/>
            <person name="Henrissat B."/>
            <person name="Riley R."/>
            <person name="Ahrendt S."/>
            <person name="Nagy L.G."/>
            <person name="Grigoriev I.V."/>
            <person name="Martin F."/>
            <person name="Rosso M.N."/>
        </authorList>
    </citation>
    <scope>NUCLEOTIDE SEQUENCE [LARGE SCALE GENOMIC DNA]</scope>
    <source>
        <strain evidence="3 4">CIRM-BRFM 1785</strain>
    </source>
</reference>
<evidence type="ECO:0000256" key="2">
    <source>
        <dbReference type="SAM" id="SignalP"/>
    </source>
</evidence>
<keyword evidence="4" id="KW-1185">Reference proteome</keyword>
<evidence type="ECO:0000313" key="4">
    <source>
        <dbReference type="Proteomes" id="UP000814176"/>
    </source>
</evidence>
<feature type="signal peptide" evidence="2">
    <location>
        <begin position="1"/>
        <end position="21"/>
    </location>
</feature>
<dbReference type="Proteomes" id="UP000814176">
    <property type="component" value="Unassembled WGS sequence"/>
</dbReference>
<sequence length="173" mass="18420">MVNITSATITITIITTMGTMATWSATVSATTTDTIAITTTDTIATTITPTTTTTAKTTATVIVTTTNTTTTRTSTTTAPRHTSCRRATTTTMTRRTCRASSTSAHTTSVRSRAIMVLAVARRREGGTTRRGQATGSPCRGSDEDGRRGRRAMVEGASRVHWRRLMCLSGTLLP</sequence>
<evidence type="ECO:0000313" key="3">
    <source>
        <dbReference type="EMBL" id="KAH9839005.1"/>
    </source>
</evidence>
<name>A0ABQ8KLQ4_9APHY</name>
<keyword evidence="2" id="KW-0732">Signal</keyword>
<gene>
    <name evidence="3" type="ORF">C8Q71DRAFT_489740</name>
</gene>
<evidence type="ECO:0000256" key="1">
    <source>
        <dbReference type="SAM" id="MobiDB-lite"/>
    </source>
</evidence>
<accession>A0ABQ8KLQ4</accession>
<protein>
    <submittedName>
        <fullName evidence="3">Uncharacterized protein</fullName>
    </submittedName>
</protein>
<dbReference type="GeneID" id="71999621"/>
<feature type="region of interest" description="Disordered" evidence="1">
    <location>
        <begin position="122"/>
        <end position="149"/>
    </location>
</feature>